<keyword evidence="2" id="KW-1185">Reference proteome</keyword>
<dbReference type="Proteomes" id="UP000184171">
    <property type="component" value="Unassembled WGS sequence"/>
</dbReference>
<dbReference type="STRING" id="1122189.SAMN02745165_02385"/>
<evidence type="ECO:0000313" key="2">
    <source>
        <dbReference type="Proteomes" id="UP000184171"/>
    </source>
</evidence>
<accession>A0A1M6JBP6</accession>
<proteinExistence type="predicted"/>
<gene>
    <name evidence="1" type="ORF">SAMN02745165_02385</name>
</gene>
<reference evidence="1 2" key="1">
    <citation type="submission" date="2016-11" db="EMBL/GenBank/DDBJ databases">
        <authorList>
            <person name="Jaros S."/>
            <person name="Januszkiewicz K."/>
            <person name="Wedrychowicz H."/>
        </authorList>
    </citation>
    <scope>NUCLEOTIDE SEQUENCE [LARGE SCALE GENOMIC DNA]</scope>
    <source>
        <strain evidence="1 2">DSM 5091</strain>
    </source>
</reference>
<organism evidence="1 2">
    <name type="scientific">Malonomonas rubra DSM 5091</name>
    <dbReference type="NCBI Taxonomy" id="1122189"/>
    <lineage>
        <taxon>Bacteria</taxon>
        <taxon>Pseudomonadati</taxon>
        <taxon>Thermodesulfobacteriota</taxon>
        <taxon>Desulfuromonadia</taxon>
        <taxon>Desulfuromonadales</taxon>
        <taxon>Geopsychrobacteraceae</taxon>
        <taxon>Malonomonas</taxon>
    </lineage>
</organism>
<evidence type="ECO:0000313" key="1">
    <source>
        <dbReference type="EMBL" id="SHJ44156.1"/>
    </source>
</evidence>
<name>A0A1M6JBP6_MALRU</name>
<dbReference type="EMBL" id="FQZT01000008">
    <property type="protein sequence ID" value="SHJ44156.1"/>
    <property type="molecule type" value="Genomic_DNA"/>
</dbReference>
<sequence>MTPILSHEKSVNISKKSKKPYKTIEISIKMEINKWQGETGQKDKQEVKLSH</sequence>
<dbReference type="AlphaFoldDB" id="A0A1M6JBP6"/>
<protein>
    <submittedName>
        <fullName evidence="1">Uncharacterized protein</fullName>
    </submittedName>
</protein>